<dbReference type="Proteomes" id="UP000250079">
    <property type="component" value="Chromosome"/>
</dbReference>
<protein>
    <submittedName>
        <fullName evidence="1">Uncharacterized protein</fullName>
    </submittedName>
</protein>
<dbReference type="AlphaFoldDB" id="A0A2Z2P594"/>
<proteinExistence type="predicted"/>
<dbReference type="EMBL" id="CP018632">
    <property type="protein sequence ID" value="ASJ75004.1"/>
    <property type="molecule type" value="Genomic_DNA"/>
</dbReference>
<sequence>MDTAEQKAILLHDVRAAMVNHGGLQHEVHVSLLELTELLKSITPMDCNQAEINGMKYETSVRLKVQEIFEEDLDQCLPMLQLSSEKLTELLHRLVRSP</sequence>
<accession>A0A2Z2P594</accession>
<dbReference type="RefSeq" id="WP_088919969.1">
    <property type="nucleotide sequence ID" value="NZ_CP018632.1"/>
</dbReference>
<organism evidence="1 2">
    <name type="scientific">Granulosicoccus antarcticus IMCC3135</name>
    <dbReference type="NCBI Taxonomy" id="1192854"/>
    <lineage>
        <taxon>Bacteria</taxon>
        <taxon>Pseudomonadati</taxon>
        <taxon>Pseudomonadota</taxon>
        <taxon>Gammaproteobacteria</taxon>
        <taxon>Chromatiales</taxon>
        <taxon>Granulosicoccaceae</taxon>
        <taxon>Granulosicoccus</taxon>
    </lineage>
</organism>
<dbReference type="KEGG" id="gai:IMCC3135_24700"/>
<reference evidence="1 2" key="1">
    <citation type="submission" date="2016-12" db="EMBL/GenBank/DDBJ databases">
        <authorList>
            <person name="Song W.-J."/>
            <person name="Kurnit D.M."/>
        </authorList>
    </citation>
    <scope>NUCLEOTIDE SEQUENCE [LARGE SCALE GENOMIC DNA]</scope>
    <source>
        <strain evidence="1 2">IMCC3135</strain>
    </source>
</reference>
<evidence type="ECO:0000313" key="2">
    <source>
        <dbReference type="Proteomes" id="UP000250079"/>
    </source>
</evidence>
<evidence type="ECO:0000313" key="1">
    <source>
        <dbReference type="EMBL" id="ASJ75004.1"/>
    </source>
</evidence>
<gene>
    <name evidence="1" type="ORF">IMCC3135_24700</name>
</gene>
<name>A0A2Z2P594_9GAMM</name>
<keyword evidence="2" id="KW-1185">Reference proteome</keyword>